<evidence type="ECO:0000313" key="3">
    <source>
        <dbReference type="Proteomes" id="UP000294063"/>
    </source>
</evidence>
<gene>
    <name evidence="2" type="ORF">ERW53_01865</name>
    <name evidence="1" type="ORF">ERW57_00305</name>
</gene>
<evidence type="ECO:0008006" key="5">
    <source>
        <dbReference type="Google" id="ProtNLM"/>
    </source>
</evidence>
<accession>A0A4Q5KXY8</accession>
<sequence length="80" mass="9055">MGNQYKQLTLAERYQSEAWNSLSISAREIGKMLQRGNKSISIELLRCPIGSYGADQAHRHTFQKRTFAKNTLNAVKSAKI</sequence>
<protein>
    <recommendedName>
        <fullName evidence="5">Transposase IS30-like HTH domain-containing protein</fullName>
    </recommendedName>
</protein>
<proteinExistence type="predicted"/>
<comment type="caution">
    <text evidence="1">The sequence shown here is derived from an EMBL/GenBank/DDBJ whole genome shotgun (WGS) entry which is preliminary data.</text>
</comment>
<organism evidence="1 3">
    <name type="scientific">Aliivibrio finisterrensis</name>
    <dbReference type="NCBI Taxonomy" id="511998"/>
    <lineage>
        <taxon>Bacteria</taxon>
        <taxon>Pseudomonadati</taxon>
        <taxon>Pseudomonadota</taxon>
        <taxon>Gammaproteobacteria</taxon>
        <taxon>Vibrionales</taxon>
        <taxon>Vibrionaceae</taxon>
        <taxon>Aliivibrio</taxon>
    </lineage>
</organism>
<evidence type="ECO:0000313" key="1">
    <source>
        <dbReference type="EMBL" id="RYU54729.1"/>
    </source>
</evidence>
<dbReference type="Proteomes" id="UP000294063">
    <property type="component" value="Unassembled WGS sequence"/>
</dbReference>
<evidence type="ECO:0000313" key="2">
    <source>
        <dbReference type="EMBL" id="RYU66888.1"/>
    </source>
</evidence>
<name>A0A4Q5KXY8_9GAMM</name>
<dbReference type="EMBL" id="SEZN01000002">
    <property type="protein sequence ID" value="RYU66888.1"/>
    <property type="molecule type" value="Genomic_DNA"/>
</dbReference>
<evidence type="ECO:0000313" key="4">
    <source>
        <dbReference type="Proteomes" id="UP000294166"/>
    </source>
</evidence>
<keyword evidence="4" id="KW-1185">Reference proteome</keyword>
<dbReference type="EMBL" id="SEZK01000001">
    <property type="protein sequence ID" value="RYU54729.1"/>
    <property type="molecule type" value="Genomic_DNA"/>
</dbReference>
<dbReference type="Proteomes" id="UP000294166">
    <property type="component" value="Unassembled WGS sequence"/>
</dbReference>
<reference evidence="3 4" key="1">
    <citation type="submission" date="2019-02" db="EMBL/GenBank/DDBJ databases">
        <title>Genome sequences of Aliivibrio finisterrensis strains from farmed Atlantic salmon.</title>
        <authorList>
            <person name="Bowman J.P."/>
        </authorList>
    </citation>
    <scope>NUCLEOTIDE SEQUENCE [LARGE SCALE GENOMIC DNA]</scope>
    <source>
        <strain evidence="2 4">A21</strain>
        <strain evidence="1 3">A46</strain>
    </source>
</reference>
<dbReference type="AlphaFoldDB" id="A0A4Q5KXY8"/>